<accession>A0A365XS95</accession>
<keyword evidence="2" id="KW-1185">Reference proteome</keyword>
<proteinExistence type="predicted"/>
<evidence type="ECO:0000313" key="2">
    <source>
        <dbReference type="Proteomes" id="UP000253410"/>
    </source>
</evidence>
<gene>
    <name evidence="1" type="ORF">DF182_22110</name>
</gene>
<dbReference type="AlphaFoldDB" id="A0A365XS95"/>
<organism evidence="1 2">
    <name type="scientific">Chitinophaga flava</name>
    <dbReference type="NCBI Taxonomy" id="2259036"/>
    <lineage>
        <taxon>Bacteria</taxon>
        <taxon>Pseudomonadati</taxon>
        <taxon>Bacteroidota</taxon>
        <taxon>Chitinophagia</taxon>
        <taxon>Chitinophagales</taxon>
        <taxon>Chitinophagaceae</taxon>
        <taxon>Chitinophaga</taxon>
    </lineage>
</organism>
<comment type="caution">
    <text evidence="1">The sequence shown here is derived from an EMBL/GenBank/DDBJ whole genome shotgun (WGS) entry which is preliminary data.</text>
</comment>
<dbReference type="EMBL" id="QFFJ01000002">
    <property type="protein sequence ID" value="RBL89222.1"/>
    <property type="molecule type" value="Genomic_DNA"/>
</dbReference>
<sequence>MFPCILQFNLPAISSILFNPFKHHLGVLQQLLDEVLPADLPAALKKIGTSQMDMYTGNLTPEEIYQQILTSLQGQGIEAPEAFAAYLNIRKGYMDIVLTDTSRWILRLADDPVRYIHLHPGRYSPHSLRIKAAALKTAMAYKAAARMGQLSGILLDDINQVRTIAALSPVRKLEDLQHIKKILTLIGCKVSEEI</sequence>
<evidence type="ECO:0000313" key="1">
    <source>
        <dbReference type="EMBL" id="RBL89222.1"/>
    </source>
</evidence>
<reference evidence="1 2" key="1">
    <citation type="submission" date="2018-05" db="EMBL/GenBank/DDBJ databases">
        <title>Chitinophaga sp. K3CV102501T nov., isolated from isolated from a monsoon evergreen broad-leaved forest soil.</title>
        <authorList>
            <person name="Lv Y."/>
        </authorList>
    </citation>
    <scope>NUCLEOTIDE SEQUENCE [LARGE SCALE GENOMIC DNA]</scope>
    <source>
        <strain evidence="1 2">GDMCC 1.1325</strain>
    </source>
</reference>
<protein>
    <submittedName>
        <fullName evidence="1">Uncharacterized protein</fullName>
    </submittedName>
</protein>
<name>A0A365XS95_9BACT</name>
<dbReference type="Proteomes" id="UP000253410">
    <property type="component" value="Unassembled WGS sequence"/>
</dbReference>